<reference evidence="1 2" key="1">
    <citation type="submission" date="2019-06" db="EMBL/GenBank/DDBJ databases">
        <title>Sequencing the genomes of 1000 actinobacteria strains.</title>
        <authorList>
            <person name="Klenk H.-P."/>
        </authorList>
    </citation>
    <scope>NUCLEOTIDE SEQUENCE [LARGE SCALE GENOMIC DNA]</scope>
    <source>
        <strain evidence="1 2">DSM 103495</strain>
    </source>
</reference>
<comment type="caution">
    <text evidence="1">The sequence shown here is derived from an EMBL/GenBank/DDBJ whole genome shotgun (WGS) entry which is preliminary data.</text>
</comment>
<evidence type="ECO:0000313" key="1">
    <source>
        <dbReference type="EMBL" id="TQM26497.1"/>
    </source>
</evidence>
<organism evidence="1 2">
    <name type="scientific">Nocardia bhagyanarayanae</name>
    <dbReference type="NCBI Taxonomy" id="1215925"/>
    <lineage>
        <taxon>Bacteria</taxon>
        <taxon>Bacillati</taxon>
        <taxon>Actinomycetota</taxon>
        <taxon>Actinomycetes</taxon>
        <taxon>Mycobacteriales</taxon>
        <taxon>Nocardiaceae</taxon>
        <taxon>Nocardia</taxon>
    </lineage>
</organism>
<dbReference type="RefSeq" id="WP_141813029.1">
    <property type="nucleotide sequence ID" value="NZ_VFPG01000002.1"/>
</dbReference>
<dbReference type="EMBL" id="VFPG01000002">
    <property type="protein sequence ID" value="TQM26497.1"/>
    <property type="molecule type" value="Genomic_DNA"/>
</dbReference>
<dbReference type="InterPro" id="IPR040701">
    <property type="entry name" value="Bact_RF_family2"/>
</dbReference>
<sequence>MNIRQVAERNGPFATVCIDASHDTEDAAHQTELRWRSIHDQLAGDGASDRMLAALDAAIAETPPGEGRSGRLLIADDEAVLVDERLPDPPAREIVRVSPMPYLLPLIEKEAEQVPHVVAVVDRVGCDLRAVDEHGTAVGETVQGDEHPVHKVPGGGWAHLSMERRVEETVRRNIDEVAQEVSALADRVHADVVVLAGEVAARSALHNAMPKHGDIPEHGAEIVEIEAGGRAEGIDTEAFDSEVHQAVAHAAEQRRRAVLDRFAAERERPGGLAVAGLTATTEALRMANVDRLLIDESALGDRVVRVGSGPGQVDADGGGLVEETARACRADEALPVAALAVGASITPVGEDMTLPDGVGALLRHR</sequence>
<dbReference type="Pfam" id="PF18844">
    <property type="entry name" value="baeRF_family2"/>
    <property type="match status" value="1"/>
</dbReference>
<dbReference type="InterPro" id="IPR042226">
    <property type="entry name" value="eFR1_2_sf"/>
</dbReference>
<dbReference type="Gene3D" id="3.30.420.60">
    <property type="entry name" value="eRF1 domain 2"/>
    <property type="match status" value="1"/>
</dbReference>
<name>A0A543EY33_9NOCA</name>
<keyword evidence="2" id="KW-1185">Reference proteome</keyword>
<dbReference type="AlphaFoldDB" id="A0A543EY33"/>
<protein>
    <submittedName>
        <fullName evidence="1">Peptide subunit release factor 1 (ERF1)</fullName>
    </submittedName>
</protein>
<dbReference type="OrthoDB" id="5179393at2"/>
<accession>A0A543EY33</accession>
<proteinExistence type="predicted"/>
<dbReference type="Proteomes" id="UP000316331">
    <property type="component" value="Unassembled WGS sequence"/>
</dbReference>
<gene>
    <name evidence="1" type="ORF">FB390_6695</name>
</gene>
<evidence type="ECO:0000313" key="2">
    <source>
        <dbReference type="Proteomes" id="UP000316331"/>
    </source>
</evidence>